<accession>A0A5B7JYH4</accession>
<protein>
    <submittedName>
        <fullName evidence="1">Uncharacterized protein</fullName>
    </submittedName>
</protein>
<organism evidence="1 2">
    <name type="scientific">Portunus trituberculatus</name>
    <name type="common">Swimming crab</name>
    <name type="synonym">Neptunus trituberculatus</name>
    <dbReference type="NCBI Taxonomy" id="210409"/>
    <lineage>
        <taxon>Eukaryota</taxon>
        <taxon>Metazoa</taxon>
        <taxon>Ecdysozoa</taxon>
        <taxon>Arthropoda</taxon>
        <taxon>Crustacea</taxon>
        <taxon>Multicrustacea</taxon>
        <taxon>Malacostraca</taxon>
        <taxon>Eumalacostraca</taxon>
        <taxon>Eucarida</taxon>
        <taxon>Decapoda</taxon>
        <taxon>Pleocyemata</taxon>
        <taxon>Brachyura</taxon>
        <taxon>Eubrachyura</taxon>
        <taxon>Portunoidea</taxon>
        <taxon>Portunidae</taxon>
        <taxon>Portuninae</taxon>
        <taxon>Portunus</taxon>
    </lineage>
</organism>
<comment type="caution">
    <text evidence="1">The sequence shown here is derived from an EMBL/GenBank/DDBJ whole genome shotgun (WGS) entry which is preliminary data.</text>
</comment>
<gene>
    <name evidence="1" type="ORF">E2C01_094920</name>
</gene>
<keyword evidence="2" id="KW-1185">Reference proteome</keyword>
<name>A0A5B7JYH4_PORTR</name>
<evidence type="ECO:0000313" key="2">
    <source>
        <dbReference type="Proteomes" id="UP000324222"/>
    </source>
</evidence>
<evidence type="ECO:0000313" key="1">
    <source>
        <dbReference type="EMBL" id="MPC99503.1"/>
    </source>
</evidence>
<reference evidence="1 2" key="1">
    <citation type="submission" date="2019-05" db="EMBL/GenBank/DDBJ databases">
        <title>Another draft genome of Portunus trituberculatus and its Hox gene families provides insights of decapod evolution.</title>
        <authorList>
            <person name="Jeong J.-H."/>
            <person name="Song I."/>
            <person name="Kim S."/>
            <person name="Choi T."/>
            <person name="Kim D."/>
            <person name="Ryu S."/>
            <person name="Kim W."/>
        </authorList>
    </citation>
    <scope>NUCLEOTIDE SEQUENCE [LARGE SCALE GENOMIC DNA]</scope>
    <source>
        <tissue evidence="1">Muscle</tissue>
    </source>
</reference>
<sequence>MSEMGYFGVLQRFMHQHSELQAKHPICLSN</sequence>
<dbReference type="EMBL" id="VSRR010118643">
    <property type="protein sequence ID" value="MPC99503.1"/>
    <property type="molecule type" value="Genomic_DNA"/>
</dbReference>
<dbReference type="AlphaFoldDB" id="A0A5B7JYH4"/>
<dbReference type="Proteomes" id="UP000324222">
    <property type="component" value="Unassembled WGS sequence"/>
</dbReference>
<proteinExistence type="predicted"/>